<dbReference type="InterPro" id="IPR036291">
    <property type="entry name" value="NAD(P)-bd_dom_sf"/>
</dbReference>
<dbReference type="Gene3D" id="3.40.50.720">
    <property type="entry name" value="NAD(P)-binding Rossmann-like Domain"/>
    <property type="match status" value="1"/>
</dbReference>
<dbReference type="EMBL" id="BLRX01000043">
    <property type="protein sequence ID" value="GFP25139.1"/>
    <property type="molecule type" value="Genomic_DNA"/>
</dbReference>
<dbReference type="AlphaFoldDB" id="A0A6V8QFE4"/>
<feature type="domain" description="Glycosyl hydrolase family 4 C-terminal" evidence="11">
    <location>
        <begin position="194"/>
        <end position="402"/>
    </location>
</feature>
<keyword evidence="2 8" id="KW-0479">Metal-binding</keyword>
<dbReference type="Pfam" id="PF11975">
    <property type="entry name" value="Glyco_hydro_4C"/>
    <property type="match status" value="1"/>
</dbReference>
<evidence type="ECO:0000313" key="12">
    <source>
        <dbReference type="EMBL" id="GFP25139.1"/>
    </source>
</evidence>
<organism evidence="12 13">
    <name type="scientific">Candidatus Hakubella thermalkaliphila</name>
    <dbReference type="NCBI Taxonomy" id="2754717"/>
    <lineage>
        <taxon>Bacteria</taxon>
        <taxon>Bacillati</taxon>
        <taxon>Actinomycetota</taxon>
        <taxon>Actinomycetota incertae sedis</taxon>
        <taxon>Candidatus Hakubellales</taxon>
        <taxon>Candidatus Hakubellaceae</taxon>
        <taxon>Candidatus Hakubella</taxon>
    </lineage>
</organism>
<sequence>MEISKIGVIGGGSSYTPELIEGIISQASHLQVKEMVLMDIDPRRLEIVGALATRMVNKVGLPTEIALSSSLEQTLEGANFVITQVRVGGIAGRILDEKIPLAYGLIGQETTGPGGFSLALRTIPVVQKIAEELSRRSPDAWLINFTNPSGLITEAVRRSSPIKVVGLCNGPISMRKYVAHLMGLPAKDLYIRTIGLNHLNWADQILGQGENLLSQVIQTISCHPELIDTGYFPFAPDLLQSLQLLPCAYLQYYYNREEKLDELKKATKTRGEEVAELDRRLLLKYADSNLEEKPKELEARGGIWYSEAAIELISSIVNDKGDIHTLNVVNNGAILDLPEDAVVEIPCLVRREAVYPLSVGRLPLAVRGLVQAVKSYEQLTIEAALEGSYSKALQALLAHPLVPSFGLAKQVLDAFLGAQKDYLRQFG</sequence>
<dbReference type="SUPFAM" id="SSF56327">
    <property type="entry name" value="LDH C-terminal domain-like"/>
    <property type="match status" value="1"/>
</dbReference>
<dbReference type="GO" id="GO:0046872">
    <property type="term" value="F:metal ion binding"/>
    <property type="evidence" value="ECO:0007669"/>
    <property type="project" value="UniProtKB-KW"/>
</dbReference>
<evidence type="ECO:0000256" key="7">
    <source>
        <dbReference type="PIRSR" id="PIRSR601088-2"/>
    </source>
</evidence>
<dbReference type="CDD" id="cd05296">
    <property type="entry name" value="GH4_P_beta_glucosidase"/>
    <property type="match status" value="1"/>
</dbReference>
<accession>A0A6V8QFE4</accession>
<feature type="binding site" evidence="7">
    <location>
        <position position="147"/>
    </location>
    <ligand>
        <name>substrate</name>
    </ligand>
</feature>
<gene>
    <name evidence="12" type="ORF">HKBW3S25_00589</name>
</gene>
<feature type="binding site" evidence="8">
    <location>
        <position position="198"/>
    </location>
    <ligand>
        <name>Mn(2+)</name>
        <dbReference type="ChEBI" id="CHEBI:29035"/>
    </ligand>
</feature>
<name>A0A6V8QFE4_9ACTN</name>
<dbReference type="SUPFAM" id="SSF51735">
    <property type="entry name" value="NAD(P)-binding Rossmann-fold domains"/>
    <property type="match status" value="1"/>
</dbReference>
<dbReference type="PANTHER" id="PTHR32092:SF5">
    <property type="entry name" value="6-PHOSPHO-BETA-GLUCOSIDASE"/>
    <property type="match status" value="1"/>
</dbReference>
<dbReference type="InterPro" id="IPR001088">
    <property type="entry name" value="Glyco_hydro_4"/>
</dbReference>
<comment type="cofactor">
    <cofactor evidence="10">
        <name>NAD(+)</name>
        <dbReference type="ChEBI" id="CHEBI:57540"/>
    </cofactor>
    <text evidence="10">Binds 1 NAD(+) per subunit.</text>
</comment>
<dbReference type="Pfam" id="PF02056">
    <property type="entry name" value="Glyco_hydro_4"/>
    <property type="match status" value="1"/>
</dbReference>
<feature type="binding site" evidence="8">
    <location>
        <position position="168"/>
    </location>
    <ligand>
        <name>Mn(2+)</name>
        <dbReference type="ChEBI" id="CHEBI:29035"/>
    </ligand>
</feature>
<dbReference type="PANTHER" id="PTHR32092">
    <property type="entry name" value="6-PHOSPHO-BETA-GLUCOSIDASE-RELATED"/>
    <property type="match status" value="1"/>
</dbReference>
<keyword evidence="5 8" id="KW-0464">Manganese</keyword>
<dbReference type="InterPro" id="IPR019802">
    <property type="entry name" value="GlycHydrolase_4_CS"/>
</dbReference>
<protein>
    <submittedName>
        <fullName evidence="12">6-phospho-beta-glucosidase</fullName>
    </submittedName>
</protein>
<dbReference type="GO" id="GO:0004553">
    <property type="term" value="F:hydrolase activity, hydrolyzing O-glycosyl compounds"/>
    <property type="evidence" value="ECO:0007669"/>
    <property type="project" value="InterPro"/>
</dbReference>
<evidence type="ECO:0000256" key="6">
    <source>
        <dbReference type="ARBA" id="ARBA00023295"/>
    </source>
</evidence>
<feature type="site" description="Increases basicity of active site Tyr" evidence="9">
    <location>
        <position position="109"/>
    </location>
</feature>
<dbReference type="PROSITE" id="PS01324">
    <property type="entry name" value="GLYCOSYL_HYDROL_F4"/>
    <property type="match status" value="1"/>
</dbReference>
<reference evidence="12 13" key="1">
    <citation type="journal article" date="2020" name="Front. Microbiol.">
        <title>Single-cell genomics of novel Actinobacteria with the Wood-Ljungdahl pathway discovered in a serpentinizing system.</title>
        <authorList>
            <person name="Merino N."/>
            <person name="Kawai M."/>
            <person name="Boyd E.S."/>
            <person name="Colman D.R."/>
            <person name="McGlynn S.E."/>
            <person name="Nealson K.H."/>
            <person name="Kurokawa K."/>
            <person name="Hongoh Y."/>
        </authorList>
    </citation>
    <scope>NUCLEOTIDE SEQUENCE [LARGE SCALE GENOMIC DNA]</scope>
    <source>
        <strain evidence="12 13">S25</strain>
    </source>
</reference>
<dbReference type="PRINTS" id="PR00732">
    <property type="entry name" value="GLHYDRLASE4"/>
</dbReference>
<evidence type="ECO:0000256" key="2">
    <source>
        <dbReference type="ARBA" id="ARBA00022723"/>
    </source>
</evidence>
<feature type="binding site" evidence="7">
    <location>
        <position position="93"/>
    </location>
    <ligand>
        <name>substrate</name>
    </ligand>
</feature>
<dbReference type="InterPro" id="IPR015955">
    <property type="entry name" value="Lactate_DH/Glyco_Ohase_4_C"/>
</dbReference>
<keyword evidence="8" id="KW-0170">Cobalt</keyword>
<keyword evidence="4 10" id="KW-0520">NAD</keyword>
<evidence type="ECO:0000256" key="1">
    <source>
        <dbReference type="ARBA" id="ARBA00010141"/>
    </source>
</evidence>
<keyword evidence="3 10" id="KW-0378">Hydrolase</keyword>
<dbReference type="Proteomes" id="UP000543224">
    <property type="component" value="Unassembled WGS sequence"/>
</dbReference>
<evidence type="ECO:0000256" key="9">
    <source>
        <dbReference type="PIRSR" id="PIRSR601088-4"/>
    </source>
</evidence>
<comment type="similarity">
    <text evidence="1 10">Belongs to the glycosyl hydrolase 4 family.</text>
</comment>
<evidence type="ECO:0000256" key="5">
    <source>
        <dbReference type="ARBA" id="ARBA00023211"/>
    </source>
</evidence>
<evidence type="ECO:0000256" key="8">
    <source>
        <dbReference type="PIRSR" id="PIRSR601088-3"/>
    </source>
</evidence>
<keyword evidence="8" id="KW-0408">Iron</keyword>
<keyword evidence="6 10" id="KW-0326">Glycosidase</keyword>
<evidence type="ECO:0000259" key="11">
    <source>
        <dbReference type="Pfam" id="PF11975"/>
    </source>
</evidence>
<evidence type="ECO:0000256" key="4">
    <source>
        <dbReference type="ARBA" id="ARBA00023027"/>
    </source>
</evidence>
<evidence type="ECO:0000256" key="3">
    <source>
        <dbReference type="ARBA" id="ARBA00022801"/>
    </source>
</evidence>
<evidence type="ECO:0000313" key="13">
    <source>
        <dbReference type="Proteomes" id="UP000543224"/>
    </source>
</evidence>
<dbReference type="InterPro" id="IPR022616">
    <property type="entry name" value="Glyco_hydro_4_C"/>
</dbReference>
<keyword evidence="8" id="KW-0533">Nickel</keyword>
<dbReference type="GO" id="GO:0005975">
    <property type="term" value="P:carbohydrate metabolic process"/>
    <property type="evidence" value="ECO:0007669"/>
    <property type="project" value="InterPro"/>
</dbReference>
<comment type="caution">
    <text evidence="12">The sequence shown here is derived from an EMBL/GenBank/DDBJ whole genome shotgun (WGS) entry which is preliminary data.</text>
</comment>
<dbReference type="GO" id="GO:0016616">
    <property type="term" value="F:oxidoreductase activity, acting on the CH-OH group of donors, NAD or NADP as acceptor"/>
    <property type="evidence" value="ECO:0007669"/>
    <property type="project" value="InterPro"/>
</dbReference>
<dbReference type="Gene3D" id="3.90.110.10">
    <property type="entry name" value="Lactate dehydrogenase/glycoside hydrolase, family 4, C-terminal"/>
    <property type="match status" value="1"/>
</dbReference>
<evidence type="ECO:0000256" key="10">
    <source>
        <dbReference type="RuleBase" id="RU361152"/>
    </source>
</evidence>
<proteinExistence type="inferred from homology"/>